<evidence type="ECO:0000256" key="1">
    <source>
        <dbReference type="SAM" id="MobiDB-lite"/>
    </source>
</evidence>
<feature type="compositionally biased region" description="Basic and acidic residues" evidence="1">
    <location>
        <begin position="1"/>
        <end position="14"/>
    </location>
</feature>
<accession>A0A0V0XLX2</accession>
<dbReference type="AlphaFoldDB" id="A0A0V0XLX2"/>
<evidence type="ECO:0000313" key="2">
    <source>
        <dbReference type="EMBL" id="KRX88803.1"/>
    </source>
</evidence>
<evidence type="ECO:0000313" key="3">
    <source>
        <dbReference type="Proteomes" id="UP000054815"/>
    </source>
</evidence>
<proteinExistence type="predicted"/>
<organism evidence="2 3">
    <name type="scientific">Trichinella pseudospiralis</name>
    <name type="common">Parasitic roundworm</name>
    <dbReference type="NCBI Taxonomy" id="6337"/>
    <lineage>
        <taxon>Eukaryota</taxon>
        <taxon>Metazoa</taxon>
        <taxon>Ecdysozoa</taxon>
        <taxon>Nematoda</taxon>
        <taxon>Enoplea</taxon>
        <taxon>Dorylaimia</taxon>
        <taxon>Trichinellida</taxon>
        <taxon>Trichinellidae</taxon>
        <taxon>Trichinella</taxon>
    </lineage>
</organism>
<reference evidence="2 3" key="1">
    <citation type="submission" date="2015-01" db="EMBL/GenBank/DDBJ databases">
        <title>Evolution of Trichinella species and genotypes.</title>
        <authorList>
            <person name="Korhonen P.K."/>
            <person name="Edoardo P."/>
            <person name="Giuseppe L.R."/>
            <person name="Gasser R.B."/>
        </authorList>
    </citation>
    <scope>NUCLEOTIDE SEQUENCE [LARGE SCALE GENOMIC DNA]</scope>
    <source>
        <strain evidence="2">ISS141</strain>
    </source>
</reference>
<dbReference type="Proteomes" id="UP000054815">
    <property type="component" value="Unassembled WGS sequence"/>
</dbReference>
<protein>
    <submittedName>
        <fullName evidence="2">Uncharacterized protein</fullName>
    </submittedName>
</protein>
<gene>
    <name evidence="2" type="ORF">T4E_2746</name>
</gene>
<feature type="compositionally biased region" description="Basic and acidic residues" evidence="1">
    <location>
        <begin position="29"/>
        <end position="42"/>
    </location>
</feature>
<comment type="caution">
    <text evidence="2">The sequence shown here is derived from an EMBL/GenBank/DDBJ whole genome shotgun (WGS) entry which is preliminary data.</text>
</comment>
<name>A0A0V0XLX2_TRIPS</name>
<dbReference type="EMBL" id="JYDU01000221">
    <property type="protein sequence ID" value="KRX88803.1"/>
    <property type="molecule type" value="Genomic_DNA"/>
</dbReference>
<sequence length="58" mass="6717">MEQGKSENADDMKQMTDVTKQNKRRKRRQEADRGRHEADQKKTRGMRFPVGPNSVSLG</sequence>
<feature type="region of interest" description="Disordered" evidence="1">
    <location>
        <begin position="1"/>
        <end position="58"/>
    </location>
</feature>